<dbReference type="Proteomes" id="UP000070371">
    <property type="component" value="Chromosome"/>
</dbReference>
<evidence type="ECO:0000313" key="2">
    <source>
        <dbReference type="Proteomes" id="UP000070371"/>
    </source>
</evidence>
<reference evidence="1 2" key="1">
    <citation type="submission" date="2016-02" db="EMBL/GenBank/DDBJ databases">
        <title>Complete genome sequence of Halocynthiibacter arcticus PAMC 20958t from arctic marine sediment.</title>
        <authorList>
            <person name="Lee Y.M."/>
            <person name="Baek K."/>
            <person name="Lee H.K."/>
            <person name="Shin S.C."/>
        </authorList>
    </citation>
    <scope>NUCLEOTIDE SEQUENCE [LARGE SCALE GENOMIC DNA]</scope>
    <source>
        <strain evidence="1">PAMC 20958</strain>
    </source>
</reference>
<dbReference type="AlphaFoldDB" id="A0A126V3I4"/>
<gene>
    <name evidence="1" type="ORF">RC74_17735</name>
</gene>
<protein>
    <submittedName>
        <fullName evidence="1">Uncharacterized protein</fullName>
    </submittedName>
</protein>
<dbReference type="EMBL" id="CP014327">
    <property type="protein sequence ID" value="AML52853.1"/>
    <property type="molecule type" value="Genomic_DNA"/>
</dbReference>
<keyword evidence="2" id="KW-1185">Reference proteome</keyword>
<sequence>MSILSEAFWCAQELTKHVRKIRYRRLPSVFQVDVDILRLGWIDSAQNLPALVNAKWVKKQRLLEGSFISMIDNMCNELDIDVP</sequence>
<proteinExistence type="predicted"/>
<organism evidence="1 2">
    <name type="scientific">Falsihalocynthiibacter arcticus</name>
    <dbReference type="NCBI Taxonomy" id="1579316"/>
    <lineage>
        <taxon>Bacteria</taxon>
        <taxon>Pseudomonadati</taxon>
        <taxon>Pseudomonadota</taxon>
        <taxon>Alphaproteobacteria</taxon>
        <taxon>Rhodobacterales</taxon>
        <taxon>Roseobacteraceae</taxon>
        <taxon>Falsihalocynthiibacter</taxon>
    </lineage>
</organism>
<accession>A0A126V3I4</accession>
<dbReference type="KEGG" id="hat:RC74_17735"/>
<name>A0A126V3I4_9RHOB</name>
<evidence type="ECO:0000313" key="1">
    <source>
        <dbReference type="EMBL" id="AML52853.1"/>
    </source>
</evidence>